<comment type="subcellular location">
    <subcellularLocation>
        <location evidence="1">Nucleus</location>
    </subcellularLocation>
</comment>
<dbReference type="InterPro" id="IPR036612">
    <property type="entry name" value="KH_dom_type_1_sf"/>
</dbReference>
<dbReference type="GO" id="GO:0000176">
    <property type="term" value="C:nuclear exosome (RNase complex)"/>
    <property type="evidence" value="ECO:0007669"/>
    <property type="project" value="TreeGrafter"/>
</dbReference>
<dbReference type="GO" id="GO:0071051">
    <property type="term" value="P:poly(A)-dependent snoRNA 3'-end processing"/>
    <property type="evidence" value="ECO:0007669"/>
    <property type="project" value="TreeGrafter"/>
</dbReference>
<comment type="caution">
    <text evidence="9">The sequence shown here is derived from an EMBL/GenBank/DDBJ whole genome shotgun (WGS) entry which is preliminary data.</text>
</comment>
<dbReference type="GO" id="GO:0000177">
    <property type="term" value="C:cytoplasmic exosome (RNase complex)"/>
    <property type="evidence" value="ECO:0007669"/>
    <property type="project" value="TreeGrafter"/>
</dbReference>
<dbReference type="FunFam" id="2.40.50.140:FF:000038">
    <property type="entry name" value="Exosome complex component RRP4"/>
    <property type="match status" value="1"/>
</dbReference>
<dbReference type="Gene3D" id="2.40.50.140">
    <property type="entry name" value="Nucleic acid-binding proteins"/>
    <property type="match status" value="1"/>
</dbReference>
<dbReference type="InterPro" id="IPR048565">
    <property type="entry name" value="S1_RRP4"/>
</dbReference>
<dbReference type="SUPFAM" id="SSF110324">
    <property type="entry name" value="Ribosomal L27 protein-like"/>
    <property type="match status" value="1"/>
</dbReference>
<dbReference type="InterPro" id="IPR026699">
    <property type="entry name" value="Exosome_RNA_bind1/RRP40/RRP4"/>
</dbReference>
<dbReference type="PANTHER" id="PTHR21321:SF4">
    <property type="entry name" value="EXOSOME COMPLEX COMPONENT RRP4"/>
    <property type="match status" value="1"/>
</dbReference>
<dbReference type="GO" id="GO:0003723">
    <property type="term" value="F:RNA binding"/>
    <property type="evidence" value="ECO:0007669"/>
    <property type="project" value="UniProtKB-KW"/>
</dbReference>
<dbReference type="AlphaFoldDB" id="A0A0N1H1V3"/>
<keyword evidence="4" id="KW-0271">Exosome</keyword>
<dbReference type="Gene3D" id="2.40.50.100">
    <property type="match status" value="1"/>
</dbReference>
<dbReference type="EMBL" id="LFJN01000047">
    <property type="protein sequence ID" value="KPI34953.1"/>
    <property type="molecule type" value="Genomic_DNA"/>
</dbReference>
<dbReference type="SUPFAM" id="SSF54791">
    <property type="entry name" value="Eukaryotic type KH-domain (KH-domain type I)"/>
    <property type="match status" value="1"/>
</dbReference>
<dbReference type="RefSeq" id="XP_017994916.1">
    <property type="nucleotide sequence ID" value="XM_018143905.1"/>
</dbReference>
<dbReference type="Pfam" id="PF21266">
    <property type="entry name" value="S1_RRP4"/>
    <property type="match status" value="1"/>
</dbReference>
<dbReference type="SMART" id="SM00316">
    <property type="entry name" value="S1"/>
    <property type="match status" value="1"/>
</dbReference>
<evidence type="ECO:0000256" key="2">
    <source>
        <dbReference type="ARBA" id="ARBA00009155"/>
    </source>
</evidence>
<protein>
    <submittedName>
        <fullName evidence="9">Exosome complex component rrp4</fullName>
    </submittedName>
</protein>
<dbReference type="GO" id="GO:0071034">
    <property type="term" value="P:CUT catabolic process"/>
    <property type="evidence" value="ECO:0007669"/>
    <property type="project" value="TreeGrafter"/>
</dbReference>
<accession>A0A0N1H1V3</accession>
<dbReference type="GO" id="GO:0071038">
    <property type="term" value="P:TRAMP-dependent tRNA surveillance pathway"/>
    <property type="evidence" value="ECO:0007669"/>
    <property type="project" value="TreeGrafter"/>
</dbReference>
<sequence length="342" mass="36722">MPLIINPPAYSEEEIVNKAGAERYDDDGDEDMSEGSPATPRAVMPNFVIPGDTITSDSQFMPGHGTFKPSTASSKIIASVAGNLIVTNRLLSVSPSRARYTPEIGDLVVGRIIEVGQSRWKVDIAAPLYANLPLSSINLPGGVLRRRTTADELQMREYFQEGDLLVAEVQSIGNADGVATLHTRSLKYGKLRNGIFLSVNGTGGGGGIIRSRRQVFTLSGSVAGSMPSQVDVILGVNGYIWISKHVEQEDDSKAGGISISNLDDAVGKEIYSSQNDEINVDTRNAFARVSQCVKIMTEGGIRVDEEAVIKAYEIVVDWVDSGGEGTIPADLRKRILAEVAEL</sequence>
<dbReference type="GO" id="GO:0071028">
    <property type="term" value="P:nuclear mRNA surveillance"/>
    <property type="evidence" value="ECO:0007669"/>
    <property type="project" value="UniProtKB-ARBA"/>
</dbReference>
<evidence type="ECO:0000256" key="4">
    <source>
        <dbReference type="ARBA" id="ARBA00022835"/>
    </source>
</evidence>
<evidence type="ECO:0000256" key="6">
    <source>
        <dbReference type="ARBA" id="ARBA00023242"/>
    </source>
</evidence>
<evidence type="ECO:0000256" key="5">
    <source>
        <dbReference type="ARBA" id="ARBA00022884"/>
    </source>
</evidence>
<evidence type="ECO:0000259" key="8">
    <source>
        <dbReference type="SMART" id="SM00316"/>
    </source>
</evidence>
<feature type="region of interest" description="Disordered" evidence="7">
    <location>
        <begin position="1"/>
        <end position="44"/>
    </location>
</feature>
<dbReference type="SUPFAM" id="SSF50249">
    <property type="entry name" value="Nucleic acid-binding proteins"/>
    <property type="match status" value="1"/>
</dbReference>
<keyword evidence="10" id="KW-1185">Reference proteome</keyword>
<dbReference type="Proteomes" id="UP000038010">
    <property type="component" value="Unassembled WGS sequence"/>
</dbReference>
<dbReference type="GO" id="GO:0034475">
    <property type="term" value="P:U4 snRNA 3'-end processing"/>
    <property type="evidence" value="ECO:0007669"/>
    <property type="project" value="TreeGrafter"/>
</dbReference>
<evidence type="ECO:0000256" key="3">
    <source>
        <dbReference type="ARBA" id="ARBA00022552"/>
    </source>
</evidence>
<proteinExistence type="inferred from homology"/>
<comment type="similarity">
    <text evidence="2">Belongs to the RRP4 family.</text>
</comment>
<dbReference type="GeneID" id="28735785"/>
<dbReference type="InterPro" id="IPR025721">
    <property type="entry name" value="Exosome_cplx_N_dom"/>
</dbReference>
<dbReference type="InterPro" id="IPR012340">
    <property type="entry name" value="NA-bd_OB-fold"/>
</dbReference>
<dbReference type="GO" id="GO:0071035">
    <property type="term" value="P:nuclear polyadenylation-dependent rRNA catabolic process"/>
    <property type="evidence" value="ECO:0007669"/>
    <property type="project" value="TreeGrafter"/>
</dbReference>
<name>A0A0N1H1V3_9EURO</name>
<keyword evidence="5" id="KW-0694">RNA-binding</keyword>
<dbReference type="CDD" id="cd05789">
    <property type="entry name" value="S1_Rrp4"/>
    <property type="match status" value="1"/>
</dbReference>
<evidence type="ECO:0000256" key="7">
    <source>
        <dbReference type="SAM" id="MobiDB-lite"/>
    </source>
</evidence>
<evidence type="ECO:0000256" key="1">
    <source>
        <dbReference type="ARBA" id="ARBA00004123"/>
    </source>
</evidence>
<organism evidence="9 10">
    <name type="scientific">Cyphellophora attinorum</name>
    <dbReference type="NCBI Taxonomy" id="1664694"/>
    <lineage>
        <taxon>Eukaryota</taxon>
        <taxon>Fungi</taxon>
        <taxon>Dikarya</taxon>
        <taxon>Ascomycota</taxon>
        <taxon>Pezizomycotina</taxon>
        <taxon>Eurotiomycetes</taxon>
        <taxon>Chaetothyriomycetidae</taxon>
        <taxon>Chaetothyriales</taxon>
        <taxon>Cyphellophoraceae</taxon>
        <taxon>Cyphellophora</taxon>
    </lineage>
</organism>
<dbReference type="OrthoDB" id="1650at2759"/>
<evidence type="ECO:0000313" key="10">
    <source>
        <dbReference type="Proteomes" id="UP000038010"/>
    </source>
</evidence>
<keyword evidence="3" id="KW-0698">rRNA processing</keyword>
<evidence type="ECO:0000313" key="9">
    <source>
        <dbReference type="EMBL" id="KPI34953.1"/>
    </source>
</evidence>
<dbReference type="GO" id="GO:0000467">
    <property type="term" value="P:exonucleolytic trimming to generate mature 3'-end of 5.8S rRNA from tricistronic rRNA transcript (SSU-rRNA, 5.8S rRNA, LSU-rRNA)"/>
    <property type="evidence" value="ECO:0007669"/>
    <property type="project" value="TreeGrafter"/>
</dbReference>
<keyword evidence="6" id="KW-0539">Nucleus</keyword>
<gene>
    <name evidence="9" type="ORF">AB675_3820</name>
</gene>
<dbReference type="PANTHER" id="PTHR21321">
    <property type="entry name" value="PNAS-3 RELATED"/>
    <property type="match status" value="1"/>
</dbReference>
<feature type="domain" description="S1 motif" evidence="8">
    <location>
        <begin position="103"/>
        <end position="184"/>
    </location>
</feature>
<dbReference type="InterPro" id="IPR003029">
    <property type="entry name" value="S1_domain"/>
</dbReference>
<feature type="compositionally biased region" description="Acidic residues" evidence="7">
    <location>
        <begin position="24"/>
        <end position="33"/>
    </location>
</feature>
<dbReference type="Pfam" id="PF14382">
    <property type="entry name" value="ECR1_N"/>
    <property type="match status" value="1"/>
</dbReference>
<dbReference type="VEuPathDB" id="FungiDB:AB675_3820"/>
<dbReference type="STRING" id="1664694.A0A0N1H1V3"/>
<reference evidence="9 10" key="1">
    <citation type="submission" date="2015-06" db="EMBL/GenBank/DDBJ databases">
        <title>Draft genome of the ant-associated black yeast Phialophora attae CBS 131958.</title>
        <authorList>
            <person name="Moreno L.F."/>
            <person name="Stielow B.J."/>
            <person name="de Hoog S."/>
            <person name="Vicente V.A."/>
            <person name="Weiss V.A."/>
            <person name="de Vries M."/>
            <person name="Cruz L.M."/>
            <person name="Souza E.M."/>
        </authorList>
    </citation>
    <scope>NUCLEOTIDE SEQUENCE [LARGE SCALE GENOMIC DNA]</scope>
    <source>
        <strain evidence="9 10">CBS 131958</strain>
    </source>
</reference>